<name>A0ABR6HMG1_9RHOB</name>
<evidence type="ECO:0000313" key="1">
    <source>
        <dbReference type="EMBL" id="MBB3711735.1"/>
    </source>
</evidence>
<comment type="caution">
    <text evidence="1">The sequence shown here is derived from an EMBL/GenBank/DDBJ whole genome shotgun (WGS) entry which is preliminary data.</text>
</comment>
<dbReference type="Proteomes" id="UP000576152">
    <property type="component" value="Unassembled WGS sequence"/>
</dbReference>
<keyword evidence="2" id="KW-1185">Reference proteome</keyword>
<proteinExistence type="predicted"/>
<sequence length="69" mass="7439">MAHFVGITEDQDIRASGTDIDTVQLEDGVAFVLPATQALFQAVSQGDVSWLTIDIDGVETACLEEEREA</sequence>
<protein>
    <recommendedName>
        <fullName evidence="3">FkbM family methyltransferase</fullName>
    </recommendedName>
</protein>
<gene>
    <name evidence="1" type="ORF">FHS00_001306</name>
</gene>
<dbReference type="RefSeq" id="WP_183471044.1">
    <property type="nucleotide sequence ID" value="NZ_JACIBX010000003.1"/>
</dbReference>
<dbReference type="EMBL" id="JACIBX010000003">
    <property type="protein sequence ID" value="MBB3711735.1"/>
    <property type="molecule type" value="Genomic_DNA"/>
</dbReference>
<accession>A0ABR6HMG1</accession>
<evidence type="ECO:0008006" key="3">
    <source>
        <dbReference type="Google" id="ProtNLM"/>
    </source>
</evidence>
<evidence type="ECO:0000313" key="2">
    <source>
        <dbReference type="Proteomes" id="UP000576152"/>
    </source>
</evidence>
<organism evidence="1 2">
    <name type="scientific">Limimaricola variabilis</name>
    <dbReference type="NCBI Taxonomy" id="1492771"/>
    <lineage>
        <taxon>Bacteria</taxon>
        <taxon>Pseudomonadati</taxon>
        <taxon>Pseudomonadota</taxon>
        <taxon>Alphaproteobacteria</taxon>
        <taxon>Rhodobacterales</taxon>
        <taxon>Paracoccaceae</taxon>
        <taxon>Limimaricola</taxon>
    </lineage>
</organism>
<reference evidence="1 2" key="1">
    <citation type="submission" date="2020-08" db="EMBL/GenBank/DDBJ databases">
        <title>Genomic Encyclopedia of Type Strains, Phase III (KMG-III): the genomes of soil and plant-associated and newly described type strains.</title>
        <authorList>
            <person name="Whitman W."/>
        </authorList>
    </citation>
    <scope>NUCLEOTIDE SEQUENCE [LARGE SCALE GENOMIC DNA]</scope>
    <source>
        <strain evidence="1 2">CECT 8572</strain>
    </source>
</reference>